<dbReference type="InterPro" id="IPR027417">
    <property type="entry name" value="P-loop_NTPase"/>
</dbReference>
<reference evidence="1 2" key="1">
    <citation type="submission" date="2022-12" db="EMBL/GenBank/DDBJ databases">
        <authorList>
            <person name="Muema E."/>
        </authorList>
    </citation>
    <scope>NUCLEOTIDE SEQUENCE [LARGE SCALE GENOMIC DNA]</scope>
    <source>
        <strain evidence="2">1326</strain>
    </source>
</reference>
<sequence length="388" mass="41416">MNQHEAIDRSVASGSADHGPGRFVIQGRLVRVRGQNILFSPSQKAIFAVNDTAADIWRSLEEGMPPHAISVEMARSGVDKLEADRHVEAALEDWQRLNLIRPCAPLSTSSAQKPLSQVVAVAGLNIRIVYPAAYAFPAISVFRHLEVKRDTADVLLEVVGQGGRVHLLRDGKWILSCSLDELPVMLKGQLLTEVLDYGAYELALHAAALLGNERIVLLCGNPGAGKTTLTLALVHAGFGFVADDVTLLDSSGHGVGLPFAPAVKAGAWPLLAKYCPGLDAVPICRRPDRKRVRFAVPKAFVPLPPAPLPIGCVVLLRRGRDTKASLEPIDPAHALRGLLNGALAPGGELSGTAFEVLTQLIGSAQTYCLTYSGLDDAVQLISKACHDE</sequence>
<dbReference type="SUPFAM" id="SSF53795">
    <property type="entry name" value="PEP carboxykinase-like"/>
    <property type="match status" value="1"/>
</dbReference>
<dbReference type="InterPro" id="IPR008792">
    <property type="entry name" value="PQQD"/>
</dbReference>
<evidence type="ECO:0000313" key="2">
    <source>
        <dbReference type="Proteomes" id="UP001387293"/>
    </source>
</evidence>
<gene>
    <name evidence="1" type="ORF">O7A60_13645</name>
</gene>
<dbReference type="RefSeq" id="WP_337106760.1">
    <property type="nucleotide sequence ID" value="NZ_JAPYKS010000008.1"/>
</dbReference>
<evidence type="ECO:0000313" key="1">
    <source>
        <dbReference type="EMBL" id="MEI9409811.1"/>
    </source>
</evidence>
<protein>
    <submittedName>
        <fullName evidence="1">Aldolase</fullName>
    </submittedName>
</protein>
<keyword evidence="2" id="KW-1185">Reference proteome</keyword>
<accession>A0ABU8KXF9</accession>
<dbReference type="EMBL" id="JAPYKS010000008">
    <property type="protein sequence ID" value="MEI9409811.1"/>
    <property type="molecule type" value="Genomic_DNA"/>
</dbReference>
<dbReference type="Gene3D" id="3.40.50.300">
    <property type="entry name" value="P-loop containing nucleotide triphosphate hydrolases"/>
    <property type="match status" value="1"/>
</dbReference>
<proteinExistence type="predicted"/>
<comment type="caution">
    <text evidence="1">The sequence shown here is derived from an EMBL/GenBank/DDBJ whole genome shotgun (WGS) entry which is preliminary data.</text>
</comment>
<dbReference type="Pfam" id="PF05402">
    <property type="entry name" value="PqqD"/>
    <property type="match status" value="1"/>
</dbReference>
<name>A0ABU8KXF9_9HYPH</name>
<organism evidence="1 2">
    <name type="scientific">Mesorhizobium salmacidum</name>
    <dbReference type="NCBI Taxonomy" id="3015171"/>
    <lineage>
        <taxon>Bacteria</taxon>
        <taxon>Pseudomonadati</taxon>
        <taxon>Pseudomonadota</taxon>
        <taxon>Alphaproteobacteria</taxon>
        <taxon>Hyphomicrobiales</taxon>
        <taxon>Phyllobacteriaceae</taxon>
        <taxon>Mesorhizobium</taxon>
    </lineage>
</organism>
<dbReference type="Proteomes" id="UP001387293">
    <property type="component" value="Unassembled WGS sequence"/>
</dbReference>